<reference evidence="6 7" key="1">
    <citation type="submission" date="2020-08" db="EMBL/GenBank/DDBJ databases">
        <title>A Genomic Blueprint of the Chicken Gut Microbiome.</title>
        <authorList>
            <person name="Gilroy R."/>
            <person name="Ravi A."/>
            <person name="Getino M."/>
            <person name="Pursley I."/>
            <person name="Horton D.L."/>
            <person name="Alikhan N.-F."/>
            <person name="Baker D."/>
            <person name="Gharbi K."/>
            <person name="Hall N."/>
            <person name="Watson M."/>
            <person name="Adriaenssens E.M."/>
            <person name="Foster-Nyarko E."/>
            <person name="Jarju S."/>
            <person name="Secka A."/>
            <person name="Antonio M."/>
            <person name="Oren A."/>
            <person name="Chaudhuri R."/>
            <person name="La Ragione R.M."/>
            <person name="Hildebrand F."/>
            <person name="Pallen M.J."/>
        </authorList>
    </citation>
    <scope>NUCLEOTIDE SEQUENCE [LARGE SCALE GENOMIC DNA]</scope>
    <source>
        <strain evidence="6 7">Sa3CVA3</strain>
    </source>
</reference>
<dbReference type="RefSeq" id="WP_191743244.1">
    <property type="nucleotide sequence ID" value="NZ_JACSQU010000001.1"/>
</dbReference>
<organism evidence="6 7">
    <name type="scientific">Brevundimonas guildfordensis</name>
    <dbReference type="NCBI Taxonomy" id="2762241"/>
    <lineage>
        <taxon>Bacteria</taxon>
        <taxon>Pseudomonadati</taxon>
        <taxon>Pseudomonadota</taxon>
        <taxon>Alphaproteobacteria</taxon>
        <taxon>Caulobacterales</taxon>
        <taxon>Caulobacteraceae</taxon>
        <taxon>Brevundimonas</taxon>
    </lineage>
</organism>
<dbReference type="InterPro" id="IPR002104">
    <property type="entry name" value="Integrase_catalytic"/>
</dbReference>
<dbReference type="SUPFAM" id="SSF56349">
    <property type="entry name" value="DNA breaking-rejoining enzymes"/>
    <property type="match status" value="1"/>
</dbReference>
<sequence length="610" mass="68524">MATKKGLVRPRRKVGDQWVELDGRTANVRMAVPGDVRAIVAALPSDDPRRALFVRADGKPKVELVRTTRRRDQDDAERVGAAIKAEWKRAIAALRATGNPQDVAAVLARIEDWRERAIARAQGYDVDIAILDFTATMERAADRPPPAPGLDHGGPEWARLYFTERPQTSRDVTPPPETFRRVERLRTAETGGEAWRDVQGFEETLSQVVGAIDHRVRAAVRPAFAKAWREVLEAEEVERRLAARILAIMSDHATPAPVVPPAPGAYEVRHGDRTVGELLDAYLAAAKAARGEAAVKESKAIFRAIKEFLGEETPVRAVKRDDARRVREALQRVPTNAVKRFGTNVTLSEAIERADKDDLPRLTHNSVKNYMTNAAMVWNWAIDEREGWADLNPFKGLAGEAKDSVRRRGFRDAELVKLFDHLSQYKAQGLARFWVPALALNGCRLSELCQLRTTDVKMHGDIVYLDLSEFDADGRRDQSKSLKTLNSERFVPVHPLLVEAGFKDFVAKRRNDKSERLFPEIEPYKGDWSHYFSKWFGEMLDDVVSDDPAIVFHSFRHGLRQRGRTAGLSREILDAIGGWAKRSTGEKYGLDEIVDLHAHNARISFGALHL</sequence>
<evidence type="ECO:0000256" key="2">
    <source>
        <dbReference type="ARBA" id="ARBA00022908"/>
    </source>
</evidence>
<feature type="domain" description="Tyr recombinase" evidence="5">
    <location>
        <begin position="416"/>
        <end position="588"/>
    </location>
</feature>
<dbReference type="Pfam" id="PF00589">
    <property type="entry name" value="Phage_integrase"/>
    <property type="match status" value="1"/>
</dbReference>
<evidence type="ECO:0000313" key="7">
    <source>
        <dbReference type="Proteomes" id="UP000638918"/>
    </source>
</evidence>
<evidence type="ECO:0000256" key="4">
    <source>
        <dbReference type="ARBA" id="ARBA00023172"/>
    </source>
</evidence>
<evidence type="ECO:0000256" key="3">
    <source>
        <dbReference type="ARBA" id="ARBA00023125"/>
    </source>
</evidence>
<proteinExistence type="inferred from homology"/>
<evidence type="ECO:0000259" key="5">
    <source>
        <dbReference type="Pfam" id="PF00589"/>
    </source>
</evidence>
<dbReference type="InterPro" id="IPR010998">
    <property type="entry name" value="Integrase_recombinase_N"/>
</dbReference>
<dbReference type="CDD" id="cd01184">
    <property type="entry name" value="INT_C_like_1"/>
    <property type="match status" value="1"/>
</dbReference>
<keyword evidence="7" id="KW-1185">Reference proteome</keyword>
<protein>
    <submittedName>
        <fullName evidence="6">Site-specific integrase</fullName>
    </submittedName>
</protein>
<dbReference type="Proteomes" id="UP000638918">
    <property type="component" value="Unassembled WGS sequence"/>
</dbReference>
<gene>
    <name evidence="6" type="ORF">H9656_05820</name>
</gene>
<dbReference type="Gene3D" id="1.10.150.130">
    <property type="match status" value="1"/>
</dbReference>
<dbReference type="InterPro" id="IPR050090">
    <property type="entry name" value="Tyrosine_recombinase_XerCD"/>
</dbReference>
<name>A0ABR8QZE5_9CAUL</name>
<keyword evidence="4" id="KW-0233">DNA recombination</keyword>
<accession>A0ABR8QZE5</accession>
<keyword evidence="2" id="KW-0229">DNA integration</keyword>
<keyword evidence="3" id="KW-0238">DNA-binding</keyword>
<dbReference type="InterPro" id="IPR013762">
    <property type="entry name" value="Integrase-like_cat_sf"/>
</dbReference>
<comment type="caution">
    <text evidence="6">The sequence shown here is derived from an EMBL/GenBank/DDBJ whole genome shotgun (WGS) entry which is preliminary data.</text>
</comment>
<dbReference type="InterPro" id="IPR011010">
    <property type="entry name" value="DNA_brk_join_enz"/>
</dbReference>
<dbReference type="PANTHER" id="PTHR30349:SF41">
    <property type="entry name" value="INTEGRASE_RECOMBINASE PROTEIN MJ0367-RELATED"/>
    <property type="match status" value="1"/>
</dbReference>
<dbReference type="EMBL" id="JACSQU010000001">
    <property type="protein sequence ID" value="MBD7940894.1"/>
    <property type="molecule type" value="Genomic_DNA"/>
</dbReference>
<dbReference type="PANTHER" id="PTHR30349">
    <property type="entry name" value="PHAGE INTEGRASE-RELATED"/>
    <property type="match status" value="1"/>
</dbReference>
<comment type="similarity">
    <text evidence="1">Belongs to the 'phage' integrase family.</text>
</comment>
<evidence type="ECO:0000256" key="1">
    <source>
        <dbReference type="ARBA" id="ARBA00008857"/>
    </source>
</evidence>
<dbReference type="Gene3D" id="1.10.443.10">
    <property type="entry name" value="Intergrase catalytic core"/>
    <property type="match status" value="1"/>
</dbReference>
<evidence type="ECO:0000313" key="6">
    <source>
        <dbReference type="EMBL" id="MBD7940894.1"/>
    </source>
</evidence>